<evidence type="ECO:0000313" key="1">
    <source>
        <dbReference type="EMBL" id="MBF1163790.1"/>
    </source>
</evidence>
<organism evidence="1 2">
    <name type="scientific">Dechloromonas agitata</name>
    <dbReference type="NCBI Taxonomy" id="73030"/>
    <lineage>
        <taxon>Bacteria</taxon>
        <taxon>Pseudomonadati</taxon>
        <taxon>Pseudomonadota</taxon>
        <taxon>Betaproteobacteria</taxon>
        <taxon>Rhodocyclales</taxon>
        <taxon>Azonexaceae</taxon>
        <taxon>Dechloromonas</taxon>
    </lineage>
</organism>
<accession>A0A930BQB9</accession>
<name>A0A930BQB9_9RHOO</name>
<proteinExistence type="predicted"/>
<dbReference type="AlphaFoldDB" id="A0A930BQB9"/>
<sequence>MAEPKLSEAQRRVMKWLGYGWTSEPGAGMAIHVNGKRLCNVDTLMALQRLGLVEQLDGPGPNGKLVGQWKATEEGRALTRRLCL</sequence>
<protein>
    <submittedName>
        <fullName evidence="1">Uncharacterized protein</fullName>
    </submittedName>
</protein>
<dbReference type="Proteomes" id="UP000718593">
    <property type="component" value="Unassembled WGS sequence"/>
</dbReference>
<comment type="caution">
    <text evidence="1">The sequence shown here is derived from an EMBL/GenBank/DDBJ whole genome shotgun (WGS) entry which is preliminary data.</text>
</comment>
<reference evidence="1" key="1">
    <citation type="submission" date="2020-04" db="EMBL/GenBank/DDBJ databases">
        <title>Deep metagenomics examines the oral microbiome during advanced dental caries in children, revealing novel taxa and co-occurrences with host molecules.</title>
        <authorList>
            <person name="Baker J.L."/>
            <person name="Morton J.T."/>
            <person name="Dinis M."/>
            <person name="Alvarez R."/>
            <person name="Tran N.C."/>
            <person name="Knight R."/>
            <person name="Edlund A."/>
        </authorList>
    </citation>
    <scope>NUCLEOTIDE SEQUENCE</scope>
    <source>
        <strain evidence="1">JCVI_32_bin.24</strain>
    </source>
</reference>
<dbReference type="EMBL" id="JABZMI010000016">
    <property type="protein sequence ID" value="MBF1163790.1"/>
    <property type="molecule type" value="Genomic_DNA"/>
</dbReference>
<evidence type="ECO:0000313" key="2">
    <source>
        <dbReference type="Proteomes" id="UP000718593"/>
    </source>
</evidence>
<gene>
    <name evidence="1" type="ORF">HXL68_01990</name>
</gene>